<gene>
    <name evidence="1" type="ORF">FRACYDRAFT_217116</name>
</gene>
<name>A0A1E7FJC3_9STRA</name>
<accession>A0A1E7FJC3</accession>
<dbReference type="AlphaFoldDB" id="A0A1E7FJC3"/>
<protein>
    <recommendedName>
        <fullName evidence="3">Kazal-like domain-containing protein</fullName>
    </recommendedName>
</protein>
<proteinExistence type="predicted"/>
<dbReference type="Proteomes" id="UP000095751">
    <property type="component" value="Unassembled WGS sequence"/>
</dbReference>
<evidence type="ECO:0008006" key="3">
    <source>
        <dbReference type="Google" id="ProtNLM"/>
    </source>
</evidence>
<keyword evidence="2" id="KW-1185">Reference proteome</keyword>
<sequence length="110" mass="11746">MFPNLCLAEAAGFNSANCGPEVSVDPIDLDLSVNPIDPDFAVDPIDPDFSVCAMIYEPVVCTATPNSRDYNKFSNICEAEKAGFDSNNCTLKTGGLRGLKPSIEMSIGHD</sequence>
<evidence type="ECO:0000313" key="1">
    <source>
        <dbReference type="EMBL" id="OEU18248.1"/>
    </source>
</evidence>
<evidence type="ECO:0000313" key="2">
    <source>
        <dbReference type="Proteomes" id="UP000095751"/>
    </source>
</evidence>
<dbReference type="InParanoid" id="A0A1E7FJC3"/>
<dbReference type="KEGG" id="fcy:FRACYDRAFT_217116"/>
<dbReference type="EMBL" id="KV784356">
    <property type="protein sequence ID" value="OEU18248.1"/>
    <property type="molecule type" value="Genomic_DNA"/>
</dbReference>
<organism evidence="1 2">
    <name type="scientific">Fragilariopsis cylindrus CCMP1102</name>
    <dbReference type="NCBI Taxonomy" id="635003"/>
    <lineage>
        <taxon>Eukaryota</taxon>
        <taxon>Sar</taxon>
        <taxon>Stramenopiles</taxon>
        <taxon>Ochrophyta</taxon>
        <taxon>Bacillariophyta</taxon>
        <taxon>Bacillariophyceae</taxon>
        <taxon>Bacillariophycidae</taxon>
        <taxon>Bacillariales</taxon>
        <taxon>Bacillariaceae</taxon>
        <taxon>Fragilariopsis</taxon>
    </lineage>
</organism>
<reference evidence="1 2" key="1">
    <citation type="submission" date="2016-09" db="EMBL/GenBank/DDBJ databases">
        <title>Extensive genetic diversity and differential bi-allelic expression allows diatom success in the polar Southern Ocean.</title>
        <authorList>
            <consortium name="DOE Joint Genome Institute"/>
            <person name="Mock T."/>
            <person name="Otillar R.P."/>
            <person name="Strauss J."/>
            <person name="Dupont C."/>
            <person name="Frickenhaus S."/>
            <person name="Maumus F."/>
            <person name="Mcmullan M."/>
            <person name="Sanges R."/>
            <person name="Schmutz J."/>
            <person name="Toseland A."/>
            <person name="Valas R."/>
            <person name="Veluchamy A."/>
            <person name="Ward B.J."/>
            <person name="Allen A."/>
            <person name="Barry K."/>
            <person name="Falciatore A."/>
            <person name="Ferrante M."/>
            <person name="Fortunato A.E."/>
            <person name="Gloeckner G."/>
            <person name="Gruber A."/>
            <person name="Hipkin R."/>
            <person name="Janech M."/>
            <person name="Kroth P."/>
            <person name="Leese F."/>
            <person name="Lindquist E."/>
            <person name="Lyon B.R."/>
            <person name="Martin J."/>
            <person name="Mayer C."/>
            <person name="Parker M."/>
            <person name="Quesneville H."/>
            <person name="Raymond J."/>
            <person name="Uhlig C."/>
            <person name="Valentin K.U."/>
            <person name="Worden A.Z."/>
            <person name="Armbrust E.V."/>
            <person name="Bowler C."/>
            <person name="Green B."/>
            <person name="Moulton V."/>
            <person name="Van Oosterhout C."/>
            <person name="Grigoriev I."/>
        </authorList>
    </citation>
    <scope>NUCLEOTIDE SEQUENCE [LARGE SCALE GENOMIC DNA]</scope>
    <source>
        <strain evidence="1 2">CCMP1102</strain>
    </source>
</reference>